<evidence type="ECO:0000313" key="3">
    <source>
        <dbReference type="Proteomes" id="UP000244178"/>
    </source>
</evidence>
<gene>
    <name evidence="2" type="ORF">C5U62_30090</name>
</gene>
<proteinExistence type="predicted"/>
<protein>
    <submittedName>
        <fullName evidence="2">Uncharacterized protein</fullName>
    </submittedName>
</protein>
<feature type="region of interest" description="Disordered" evidence="1">
    <location>
        <begin position="1"/>
        <end position="67"/>
    </location>
</feature>
<dbReference type="AlphaFoldDB" id="A0A2T6GC71"/>
<dbReference type="Proteomes" id="UP000244178">
    <property type="component" value="Unassembled WGS sequence"/>
</dbReference>
<name>A0A2T6GC71_9PSED</name>
<accession>A0A2T6GC71</accession>
<evidence type="ECO:0000256" key="1">
    <source>
        <dbReference type="SAM" id="MobiDB-lite"/>
    </source>
</evidence>
<evidence type="ECO:0000313" key="2">
    <source>
        <dbReference type="EMBL" id="PUA41741.1"/>
    </source>
</evidence>
<comment type="caution">
    <text evidence="2">The sequence shown here is derived from an EMBL/GenBank/DDBJ whole genome shotgun (WGS) entry which is preliminary data.</text>
</comment>
<organism evidence="2 3">
    <name type="scientific">Pseudomonas protegens</name>
    <dbReference type="NCBI Taxonomy" id="380021"/>
    <lineage>
        <taxon>Bacteria</taxon>
        <taxon>Pseudomonadati</taxon>
        <taxon>Pseudomonadota</taxon>
        <taxon>Gammaproteobacteria</taxon>
        <taxon>Pseudomonadales</taxon>
        <taxon>Pseudomonadaceae</taxon>
        <taxon>Pseudomonas</taxon>
    </lineage>
</organism>
<dbReference type="EMBL" id="PYJM01000009">
    <property type="protein sequence ID" value="PUA41741.1"/>
    <property type="molecule type" value="Genomic_DNA"/>
</dbReference>
<sequence>MPTNGPASHSAPPLTPSRASPLLQGRRAIRTRRSRLAGEQAGKPCSAPADAFAGQPAPTRVASNRYP</sequence>
<reference evidence="2 3" key="1">
    <citation type="submission" date="2018-03" db="EMBL/GenBank/DDBJ databases">
        <title>Draft genome sequence of the plant growth promoting rhizobacterium Pseudomonas protegens strain BNJ-SS-45 isolated from wheat (Triticum aestivum) rhizosphere.</title>
        <authorList>
            <person name="Bajpai A."/>
            <person name="Shende K."/>
            <person name="Meena N."/>
            <person name="Upadhyayula S.R."/>
            <person name="Suravajhala P."/>
            <person name="Medicherla K.M."/>
            <person name="Johri B.N."/>
        </authorList>
    </citation>
    <scope>NUCLEOTIDE SEQUENCE [LARGE SCALE GENOMIC DNA]</scope>
    <source>
        <strain evidence="2 3">BNJ-SS-45</strain>
    </source>
</reference>